<feature type="transmembrane region" description="Helical" evidence="8">
    <location>
        <begin position="352"/>
        <end position="370"/>
    </location>
</feature>
<feature type="transmembrane region" description="Helical" evidence="8">
    <location>
        <begin position="260"/>
        <end position="284"/>
    </location>
</feature>
<keyword evidence="7 8" id="KW-0472">Membrane</keyword>
<dbReference type="PRINTS" id="PR00164">
    <property type="entry name" value="ABC2TRNSPORT"/>
</dbReference>
<dbReference type="EMBL" id="CP010836">
    <property type="protein sequence ID" value="AJP71748.1"/>
    <property type="molecule type" value="Genomic_DNA"/>
</dbReference>
<reference evidence="10 11" key="2">
    <citation type="submission" date="2015-02" db="EMBL/GenBank/DDBJ databases">
        <title>The complete genome of Sphingomonas hengshuiensis sp. WHSC-8 isolated from soil of Hengshui Lake.</title>
        <authorList>
            <person name="Wei S."/>
            <person name="Guo J."/>
            <person name="Su C."/>
            <person name="Wu R."/>
            <person name="Zhang Z."/>
            <person name="Liang K."/>
            <person name="Li H."/>
            <person name="Wang T."/>
            <person name="Liu H."/>
            <person name="Zhang C."/>
            <person name="Li Z."/>
            <person name="Wang Q."/>
            <person name="Meng J."/>
        </authorList>
    </citation>
    <scope>NUCLEOTIDE SEQUENCE [LARGE SCALE GENOMIC DNA]</scope>
    <source>
        <strain evidence="10 11">WHSC-8</strain>
    </source>
</reference>
<dbReference type="PROSITE" id="PS51012">
    <property type="entry name" value="ABC_TM2"/>
    <property type="match status" value="1"/>
</dbReference>
<comment type="caution">
    <text evidence="8">Lacks conserved residue(s) required for the propagation of feature annotation.</text>
</comment>
<accession>A0A7U4J7M2</accession>
<dbReference type="Gene3D" id="3.40.1710.10">
    <property type="entry name" value="abc type-2 transporter like domain"/>
    <property type="match status" value="1"/>
</dbReference>
<dbReference type="GO" id="GO:0043190">
    <property type="term" value="C:ATP-binding cassette (ABC) transporter complex"/>
    <property type="evidence" value="ECO:0007669"/>
    <property type="project" value="InterPro"/>
</dbReference>
<feature type="transmembrane region" description="Helical" evidence="8">
    <location>
        <begin position="291"/>
        <end position="309"/>
    </location>
</feature>
<gene>
    <name evidence="10" type="ORF">TS85_08055</name>
</gene>
<organism evidence="10 11">
    <name type="scientific">Sphingomonas hengshuiensis</name>
    <dbReference type="NCBI Taxonomy" id="1609977"/>
    <lineage>
        <taxon>Bacteria</taxon>
        <taxon>Pseudomonadati</taxon>
        <taxon>Pseudomonadota</taxon>
        <taxon>Alphaproteobacteria</taxon>
        <taxon>Sphingomonadales</taxon>
        <taxon>Sphingomonadaceae</taxon>
        <taxon>Sphingomonas</taxon>
    </lineage>
</organism>
<feature type="transmembrane region" description="Helical" evidence="8">
    <location>
        <begin position="178"/>
        <end position="198"/>
    </location>
</feature>
<dbReference type="AlphaFoldDB" id="A0A7U4J7M2"/>
<keyword evidence="4 8" id="KW-1003">Cell membrane</keyword>
<comment type="subcellular location">
    <subcellularLocation>
        <location evidence="8">Cell inner membrane</location>
        <topology evidence="8">Multi-pass membrane protein</topology>
    </subcellularLocation>
    <subcellularLocation>
        <location evidence="1">Cell membrane</location>
        <topology evidence="1">Multi-pass membrane protein</topology>
    </subcellularLocation>
</comment>
<proteinExistence type="inferred from homology"/>
<keyword evidence="3 8" id="KW-0813">Transport</keyword>
<dbReference type="PANTHER" id="PTHR30294">
    <property type="entry name" value="MEMBRANE COMPONENT OF ABC TRANSPORTER YHHJ-RELATED"/>
    <property type="match status" value="1"/>
</dbReference>
<evidence type="ECO:0000313" key="10">
    <source>
        <dbReference type="EMBL" id="AJP71748.1"/>
    </source>
</evidence>
<dbReference type="InterPro" id="IPR000412">
    <property type="entry name" value="ABC_2_transport"/>
</dbReference>
<dbReference type="InterPro" id="IPR051449">
    <property type="entry name" value="ABC-2_transporter_component"/>
</dbReference>
<evidence type="ECO:0000256" key="5">
    <source>
        <dbReference type="ARBA" id="ARBA00022692"/>
    </source>
</evidence>
<comment type="similarity">
    <text evidence="2 8">Belongs to the ABC-2 integral membrane protein family.</text>
</comment>
<name>A0A7U4J7M2_9SPHN</name>
<evidence type="ECO:0000256" key="7">
    <source>
        <dbReference type="ARBA" id="ARBA00023136"/>
    </source>
</evidence>
<dbReference type="PANTHER" id="PTHR30294:SF44">
    <property type="entry name" value="MULTIDRUG ABC TRANSPORTER PERMEASE YBHR-RELATED"/>
    <property type="match status" value="1"/>
</dbReference>
<protein>
    <recommendedName>
        <fullName evidence="8">Transport permease protein</fullName>
    </recommendedName>
</protein>
<feature type="transmembrane region" description="Helical" evidence="8">
    <location>
        <begin position="234"/>
        <end position="254"/>
    </location>
</feature>
<dbReference type="InterPro" id="IPR047817">
    <property type="entry name" value="ABC2_TM_bact-type"/>
</dbReference>
<dbReference type="OrthoDB" id="9784671at2"/>
<dbReference type="Proteomes" id="UP000032300">
    <property type="component" value="Chromosome"/>
</dbReference>
<sequence>MGGLLKSLGLRRLAAMIVKELWAVLRDPKSRIVLFVPPLMQLFIFTFATTLDVKNVDIGLLDRSSGAHSAELVQRIAGSPNFRRIVPLASTAQLREAVDDQKVIAALVIDQDFDRKIARGEPATIGVVLDGRRSNAAQIVTGYLTQIVGTLGADLAPRVAAGGGGSVVTNWYNPSLDFIWFTLPSLVAIITSVAGLAITSQSVARERELGTFDQLMVSPLRVHEILIGKMVPPFLIGMINGSAYLVIAPLVFGVPFTGSLLLFFLSLAMYLLALIGMGMVVSAAAQTQQQAFLGVFLVTTPLILLSGYASPIDNMPSWLQPITYLDPARYFLVIVQGLFLKAIPAGAVFHQLWPMGLIACATLAAAAWLFRARME</sequence>
<evidence type="ECO:0000256" key="2">
    <source>
        <dbReference type="ARBA" id="ARBA00007783"/>
    </source>
</evidence>
<evidence type="ECO:0000256" key="3">
    <source>
        <dbReference type="ARBA" id="ARBA00022448"/>
    </source>
</evidence>
<evidence type="ECO:0000256" key="1">
    <source>
        <dbReference type="ARBA" id="ARBA00004651"/>
    </source>
</evidence>
<dbReference type="InterPro" id="IPR013525">
    <property type="entry name" value="ABC2_TM"/>
</dbReference>
<dbReference type="KEGG" id="sphi:TS85_08055"/>
<evidence type="ECO:0000256" key="4">
    <source>
        <dbReference type="ARBA" id="ARBA00022475"/>
    </source>
</evidence>
<keyword evidence="6 8" id="KW-1133">Transmembrane helix</keyword>
<feature type="domain" description="ABC transmembrane type-2" evidence="9">
    <location>
        <begin position="148"/>
        <end position="373"/>
    </location>
</feature>
<dbReference type="GO" id="GO:0140359">
    <property type="term" value="F:ABC-type transporter activity"/>
    <property type="evidence" value="ECO:0007669"/>
    <property type="project" value="InterPro"/>
</dbReference>
<dbReference type="Pfam" id="PF12698">
    <property type="entry name" value="ABC2_membrane_3"/>
    <property type="match status" value="1"/>
</dbReference>
<evidence type="ECO:0000259" key="9">
    <source>
        <dbReference type="PROSITE" id="PS51012"/>
    </source>
</evidence>
<keyword evidence="11" id="KW-1185">Reference proteome</keyword>
<reference evidence="10 11" key="1">
    <citation type="journal article" date="2015" name="Int. J. Syst. Evol. Microbiol.">
        <title>Sphingomonas hengshuiensis sp. nov., isolated from lake wetland.</title>
        <authorList>
            <person name="Wei S."/>
            <person name="Wang T."/>
            <person name="Liu H."/>
            <person name="Zhang C."/>
            <person name="Guo J."/>
            <person name="Wang Q."/>
            <person name="Liang K."/>
            <person name="Zhang Z."/>
        </authorList>
    </citation>
    <scope>NUCLEOTIDE SEQUENCE [LARGE SCALE GENOMIC DNA]</scope>
    <source>
        <strain evidence="10 11">WHSC-8</strain>
    </source>
</reference>
<evidence type="ECO:0000256" key="6">
    <source>
        <dbReference type="ARBA" id="ARBA00022989"/>
    </source>
</evidence>
<evidence type="ECO:0000313" key="11">
    <source>
        <dbReference type="Proteomes" id="UP000032300"/>
    </source>
</evidence>
<keyword evidence="5 8" id="KW-0812">Transmembrane</keyword>
<evidence type="ECO:0000256" key="8">
    <source>
        <dbReference type="RuleBase" id="RU361157"/>
    </source>
</evidence>